<organism evidence="2 3">
    <name type="scientific">Scomber scombrus</name>
    <name type="common">Atlantic mackerel</name>
    <name type="synonym">Scomber vernalis</name>
    <dbReference type="NCBI Taxonomy" id="13677"/>
    <lineage>
        <taxon>Eukaryota</taxon>
        <taxon>Metazoa</taxon>
        <taxon>Chordata</taxon>
        <taxon>Craniata</taxon>
        <taxon>Vertebrata</taxon>
        <taxon>Euteleostomi</taxon>
        <taxon>Actinopterygii</taxon>
        <taxon>Neopterygii</taxon>
        <taxon>Teleostei</taxon>
        <taxon>Neoteleostei</taxon>
        <taxon>Acanthomorphata</taxon>
        <taxon>Pelagiaria</taxon>
        <taxon>Scombriformes</taxon>
        <taxon>Scombridae</taxon>
        <taxon>Scomber</taxon>
    </lineage>
</organism>
<evidence type="ECO:0000256" key="1">
    <source>
        <dbReference type="SAM" id="Phobius"/>
    </source>
</evidence>
<reference evidence="2 3" key="1">
    <citation type="submission" date="2024-01" db="EMBL/GenBank/DDBJ databases">
        <authorList>
            <person name="Alioto T."/>
            <person name="Alioto T."/>
            <person name="Gomez Garrido J."/>
        </authorList>
    </citation>
    <scope>NUCLEOTIDE SEQUENCE [LARGE SCALE GENOMIC DNA]</scope>
</reference>
<dbReference type="EMBL" id="CAWUFR010000413">
    <property type="protein sequence ID" value="CAK6977512.1"/>
    <property type="molecule type" value="Genomic_DNA"/>
</dbReference>
<dbReference type="AlphaFoldDB" id="A0AAV1PZI6"/>
<keyword evidence="3" id="KW-1185">Reference proteome</keyword>
<gene>
    <name evidence="2" type="ORF">FSCOSCO3_A013241</name>
</gene>
<keyword evidence="1" id="KW-1133">Transmembrane helix</keyword>
<keyword evidence="1" id="KW-0472">Membrane</keyword>
<feature type="transmembrane region" description="Helical" evidence="1">
    <location>
        <begin position="40"/>
        <end position="61"/>
    </location>
</feature>
<evidence type="ECO:0000313" key="3">
    <source>
        <dbReference type="Proteomes" id="UP001314229"/>
    </source>
</evidence>
<keyword evidence="1" id="KW-0812">Transmembrane</keyword>
<feature type="transmembrane region" description="Helical" evidence="1">
    <location>
        <begin position="12"/>
        <end position="28"/>
    </location>
</feature>
<name>A0AAV1PZI6_SCOSC</name>
<sequence>MEASHESPRRGNAKMGGLIIFFIIIIIAEVAERQGRWRRVSIPCCLWVMCAYIFILCLFSACVGSCDQMYDCSHVPGSEVRPASELCASLHHHGNRSSRRRTTPTHPSSRWAELKMLDMQHKKKTVA</sequence>
<proteinExistence type="predicted"/>
<accession>A0AAV1PZI6</accession>
<dbReference type="Proteomes" id="UP001314229">
    <property type="component" value="Unassembled WGS sequence"/>
</dbReference>
<comment type="caution">
    <text evidence="2">The sequence shown here is derived from an EMBL/GenBank/DDBJ whole genome shotgun (WGS) entry which is preliminary data.</text>
</comment>
<protein>
    <submittedName>
        <fullName evidence="2">Uncharacterized protein</fullName>
    </submittedName>
</protein>
<evidence type="ECO:0000313" key="2">
    <source>
        <dbReference type="EMBL" id="CAK6977512.1"/>
    </source>
</evidence>